<dbReference type="InterPro" id="IPR003439">
    <property type="entry name" value="ABC_transporter-like_ATP-bd"/>
</dbReference>
<reference evidence="15 16" key="1">
    <citation type="submission" date="2017-09" db="EMBL/GenBank/DDBJ databases">
        <title>Draft genome of Acinetobacter baumannii strain I43, a mercury resistant bacteria.</title>
        <authorList>
            <person name="Siqueira K.A."/>
            <person name="Mello I.S."/>
            <person name="Mendes T.A."/>
            <person name="Soares M.A."/>
        </authorList>
    </citation>
    <scope>NUCLEOTIDE SEQUENCE [LARGE SCALE GENOMIC DNA]</scope>
    <source>
        <strain evidence="15 16">I43</strain>
    </source>
</reference>
<evidence type="ECO:0000259" key="14">
    <source>
        <dbReference type="PROSITE" id="PS50929"/>
    </source>
</evidence>
<evidence type="ECO:0000256" key="2">
    <source>
        <dbReference type="ARBA" id="ARBA00006526"/>
    </source>
</evidence>
<keyword evidence="7" id="KW-0067">ATP-binding</keyword>
<dbReference type="SMART" id="SM00382">
    <property type="entry name" value="AAA"/>
    <property type="match status" value="1"/>
</dbReference>
<feature type="transmembrane region" description="Helical" evidence="12">
    <location>
        <begin position="68"/>
        <end position="89"/>
    </location>
</feature>
<dbReference type="EC" id="7.6.2.2" evidence="3"/>
<comment type="similarity">
    <text evidence="2">Belongs to the ABC transporter superfamily. Drug exporter-2 (TC 3.A.1.117) family.</text>
</comment>
<dbReference type="InterPro" id="IPR039421">
    <property type="entry name" value="Type_1_exporter"/>
</dbReference>
<evidence type="ECO:0000256" key="5">
    <source>
        <dbReference type="ARBA" id="ARBA00022692"/>
    </source>
</evidence>
<feature type="transmembrane region" description="Helical" evidence="12">
    <location>
        <begin position="144"/>
        <end position="167"/>
    </location>
</feature>
<dbReference type="Pfam" id="PF00005">
    <property type="entry name" value="ABC_tran"/>
    <property type="match status" value="1"/>
</dbReference>
<feature type="domain" description="ABC transmembrane type-1" evidence="14">
    <location>
        <begin position="36"/>
        <end position="318"/>
    </location>
</feature>
<accession>A0AAX0TUY2</accession>
<evidence type="ECO:0000256" key="11">
    <source>
        <dbReference type="ARBA" id="ARBA00040960"/>
    </source>
</evidence>
<evidence type="ECO:0000256" key="10">
    <source>
        <dbReference type="ARBA" id="ARBA00034018"/>
    </source>
</evidence>
<feature type="domain" description="ABC transporter" evidence="13">
    <location>
        <begin position="352"/>
        <end position="586"/>
    </location>
</feature>
<dbReference type="SUPFAM" id="SSF90123">
    <property type="entry name" value="ABC transporter transmembrane region"/>
    <property type="match status" value="1"/>
</dbReference>
<feature type="transmembrane region" description="Helical" evidence="12">
    <location>
        <begin position="28"/>
        <end position="48"/>
    </location>
</feature>
<dbReference type="PROSITE" id="PS50929">
    <property type="entry name" value="ABC_TM1F"/>
    <property type="match status" value="1"/>
</dbReference>
<dbReference type="FunFam" id="3.40.50.300:FF:000604">
    <property type="entry name" value="ABC transporter B family member 28"/>
    <property type="match status" value="1"/>
</dbReference>
<proteinExistence type="inferred from homology"/>
<evidence type="ECO:0000256" key="4">
    <source>
        <dbReference type="ARBA" id="ARBA00022448"/>
    </source>
</evidence>
<dbReference type="InterPro" id="IPR011527">
    <property type="entry name" value="ABC1_TM_dom"/>
</dbReference>
<organism evidence="15 16">
    <name type="scientific">Acinetobacter baumannii</name>
    <dbReference type="NCBI Taxonomy" id="470"/>
    <lineage>
        <taxon>Bacteria</taxon>
        <taxon>Pseudomonadati</taxon>
        <taxon>Pseudomonadota</taxon>
        <taxon>Gammaproteobacteria</taxon>
        <taxon>Moraxellales</taxon>
        <taxon>Moraxellaceae</taxon>
        <taxon>Acinetobacter</taxon>
        <taxon>Acinetobacter calcoaceticus/baumannii complex</taxon>
    </lineage>
</organism>
<comment type="catalytic activity">
    <reaction evidence="10">
        <text>ATP + H2O + xenobioticSide 1 = ADP + phosphate + xenobioticSide 2.</text>
        <dbReference type="EC" id="7.6.2.2"/>
    </reaction>
</comment>
<dbReference type="GO" id="GO:0016887">
    <property type="term" value="F:ATP hydrolysis activity"/>
    <property type="evidence" value="ECO:0007669"/>
    <property type="project" value="InterPro"/>
</dbReference>
<dbReference type="AlphaFoldDB" id="A0AAX0TUY2"/>
<keyword evidence="4" id="KW-0813">Transport</keyword>
<evidence type="ECO:0000259" key="13">
    <source>
        <dbReference type="PROSITE" id="PS50893"/>
    </source>
</evidence>
<dbReference type="GO" id="GO:0008559">
    <property type="term" value="F:ABC-type xenobiotic transporter activity"/>
    <property type="evidence" value="ECO:0007669"/>
    <property type="project" value="UniProtKB-EC"/>
</dbReference>
<evidence type="ECO:0000256" key="9">
    <source>
        <dbReference type="ARBA" id="ARBA00023136"/>
    </source>
</evidence>
<keyword evidence="6" id="KW-0547">Nucleotide-binding</keyword>
<protein>
    <recommendedName>
        <fullName evidence="11">Multidrug resistance-like ATP-binding protein MdlB</fullName>
        <ecNumber evidence="3">7.6.2.2</ecNumber>
    </recommendedName>
</protein>
<dbReference type="PANTHER" id="PTHR24221:SF503">
    <property type="entry name" value="MITOCHONDRIAL POTASSIUM CHANNEL ATP-BINDING SUBUNIT"/>
    <property type="match status" value="1"/>
</dbReference>
<dbReference type="PANTHER" id="PTHR24221">
    <property type="entry name" value="ATP-BINDING CASSETTE SUB-FAMILY B"/>
    <property type="match status" value="1"/>
</dbReference>
<dbReference type="InterPro" id="IPR036640">
    <property type="entry name" value="ABC1_TM_sf"/>
</dbReference>
<dbReference type="PROSITE" id="PS50893">
    <property type="entry name" value="ABC_TRANSPORTER_2"/>
    <property type="match status" value="1"/>
</dbReference>
<evidence type="ECO:0000313" key="16">
    <source>
        <dbReference type="Proteomes" id="UP000223291"/>
    </source>
</evidence>
<dbReference type="InterPro" id="IPR027417">
    <property type="entry name" value="P-loop_NTPase"/>
</dbReference>
<evidence type="ECO:0000256" key="12">
    <source>
        <dbReference type="SAM" id="Phobius"/>
    </source>
</evidence>
<dbReference type="EMBL" id="NXDV01000006">
    <property type="protein sequence ID" value="PHQ02936.1"/>
    <property type="molecule type" value="Genomic_DNA"/>
</dbReference>
<dbReference type="GO" id="GO:0005886">
    <property type="term" value="C:plasma membrane"/>
    <property type="evidence" value="ECO:0007669"/>
    <property type="project" value="UniProtKB-SubCell"/>
</dbReference>
<dbReference type="InterPro" id="IPR003593">
    <property type="entry name" value="AAA+_ATPase"/>
</dbReference>
<evidence type="ECO:0000256" key="3">
    <source>
        <dbReference type="ARBA" id="ARBA00012191"/>
    </source>
</evidence>
<comment type="subcellular location">
    <subcellularLocation>
        <location evidence="1">Cell membrane</location>
        <topology evidence="1">Multi-pass membrane protein</topology>
    </subcellularLocation>
</comment>
<dbReference type="PROSITE" id="PS00211">
    <property type="entry name" value="ABC_TRANSPORTER_1"/>
    <property type="match status" value="1"/>
</dbReference>
<keyword evidence="5 12" id="KW-0812">Transmembrane</keyword>
<keyword evidence="9 12" id="KW-0472">Membrane</keyword>
<dbReference type="Gene3D" id="1.20.1560.10">
    <property type="entry name" value="ABC transporter type 1, transmembrane domain"/>
    <property type="match status" value="1"/>
</dbReference>
<dbReference type="GO" id="GO:0005524">
    <property type="term" value="F:ATP binding"/>
    <property type="evidence" value="ECO:0007669"/>
    <property type="project" value="UniProtKB-KW"/>
</dbReference>
<name>A0AAX0TUY2_ACIBA</name>
<dbReference type="SUPFAM" id="SSF52540">
    <property type="entry name" value="P-loop containing nucleoside triphosphate hydrolases"/>
    <property type="match status" value="1"/>
</dbReference>
<dbReference type="GO" id="GO:0005737">
    <property type="term" value="C:cytoplasm"/>
    <property type="evidence" value="ECO:0007669"/>
    <property type="project" value="UniProtKB-ARBA"/>
</dbReference>
<feature type="transmembrane region" description="Helical" evidence="12">
    <location>
        <begin position="249"/>
        <end position="279"/>
    </location>
</feature>
<dbReference type="Proteomes" id="UP000223291">
    <property type="component" value="Unassembled WGS sequence"/>
</dbReference>
<evidence type="ECO:0000256" key="1">
    <source>
        <dbReference type="ARBA" id="ARBA00004651"/>
    </source>
</evidence>
<evidence type="ECO:0000313" key="15">
    <source>
        <dbReference type="EMBL" id="PHQ02936.1"/>
    </source>
</evidence>
<sequence length="588" mass="67168">MNYLKKTNLYILSQFVLSYIFNNNDKKIVFNFFTYIFIILLSSLATVLAPLALKYSIDSFSSGTKNAILVTSILLSLYVISQSASRYLIDLQWTFFCKIEQAIHSLIRNESISHIINLPVKYLHNYTSGKLVQSISNGTRSVTIYLQSFIQVGLLIIFQVVGTSIVILSFYDISFLLIILFGIALYIYYFVQGNNKIMVSNRDVVEDQNAVNSDLNSAFLYPETNKYLSVEKDYIEIMRKQNEKLKKSYITYFNTTISVNFVTTIIFTILLGLITYLSYSKLLQGKMTIGDFVLMITYLLQLIKPVEAVGGVMRQVNQGRVFLDNYKKINSLATEQEIWKGKKNIEKSQVNININSLNFIYPKNKHTALDNINCSFESNTVTAIIGRTGSGKSSLVKLLYGFYDDYEGEIKFNNIDIRSLSLKSLRNNISVISQECHIFNLPIWKNITIGTDRSKDEAIEVAKKFKIHEFISKLDKSYDTVVGEHGVKISGGERQRISLARAFLRNSPVIIFDEPTSSLDSVTEKEIMDLLFDKFKNSTIIIIAHRLNTIRNVDKVIVLDEGRIIETGKYSDLIYTNNNLKDLMKEID</sequence>
<dbReference type="RefSeq" id="WP_099349725.1">
    <property type="nucleotide sequence ID" value="NZ_JARVXZ010000012.1"/>
</dbReference>
<feature type="transmembrane region" description="Helical" evidence="12">
    <location>
        <begin position="173"/>
        <end position="191"/>
    </location>
</feature>
<evidence type="ECO:0000256" key="6">
    <source>
        <dbReference type="ARBA" id="ARBA00022741"/>
    </source>
</evidence>
<keyword evidence="8 12" id="KW-1133">Transmembrane helix</keyword>
<dbReference type="Pfam" id="PF00664">
    <property type="entry name" value="ABC_membrane"/>
    <property type="match status" value="1"/>
</dbReference>
<gene>
    <name evidence="15" type="ORF">CPI82_10045</name>
</gene>
<evidence type="ECO:0000256" key="7">
    <source>
        <dbReference type="ARBA" id="ARBA00022840"/>
    </source>
</evidence>
<dbReference type="Gene3D" id="3.40.50.300">
    <property type="entry name" value="P-loop containing nucleotide triphosphate hydrolases"/>
    <property type="match status" value="1"/>
</dbReference>
<comment type="caution">
    <text evidence="15">The sequence shown here is derived from an EMBL/GenBank/DDBJ whole genome shotgun (WGS) entry which is preliminary data.</text>
</comment>
<evidence type="ECO:0000256" key="8">
    <source>
        <dbReference type="ARBA" id="ARBA00022989"/>
    </source>
</evidence>
<dbReference type="InterPro" id="IPR017871">
    <property type="entry name" value="ABC_transporter-like_CS"/>
</dbReference>